<dbReference type="EMBL" id="CAEX01006318">
    <property type="protein sequence ID" value="CCD20791.1"/>
    <property type="molecule type" value="Genomic_DNA"/>
</dbReference>
<gene>
    <name evidence="1" type="ORF">TvY486_0036620</name>
</gene>
<reference evidence="1 2" key="1">
    <citation type="journal article" date="2012" name="Proc. Natl. Acad. Sci. U.S.A.">
        <title>Antigenic diversity is generated by distinct evolutionary mechanisms in African trypanosome species.</title>
        <authorList>
            <person name="Jackson A.P."/>
            <person name="Berry A."/>
            <person name="Aslett M."/>
            <person name="Allison H.C."/>
            <person name="Burton P."/>
            <person name="Vavrova-Anderson J."/>
            <person name="Brown R."/>
            <person name="Browne H."/>
            <person name="Corton N."/>
            <person name="Hauser H."/>
            <person name="Gamble J."/>
            <person name="Gilderthorp R."/>
            <person name="Marcello L."/>
            <person name="McQuillan J."/>
            <person name="Otto T.D."/>
            <person name="Quail M.A."/>
            <person name="Sanders M.J."/>
            <person name="van Tonder A."/>
            <person name="Ginger M.L."/>
            <person name="Field M.C."/>
            <person name="Barry J.D."/>
            <person name="Hertz-Fowler C."/>
            <person name="Berriman M."/>
        </authorList>
    </citation>
    <scope>NUCLEOTIDE SEQUENCE</scope>
    <source>
        <strain evidence="1 2">Y486</strain>
    </source>
</reference>
<dbReference type="Proteomes" id="UP000009027">
    <property type="component" value="Unassembled WGS sequence"/>
</dbReference>
<organism evidence="1 2">
    <name type="scientific">Trypanosoma vivax (strain Y486)</name>
    <dbReference type="NCBI Taxonomy" id="1055687"/>
    <lineage>
        <taxon>Eukaryota</taxon>
        <taxon>Discoba</taxon>
        <taxon>Euglenozoa</taxon>
        <taxon>Kinetoplastea</taxon>
        <taxon>Metakinetoplastina</taxon>
        <taxon>Trypanosomatida</taxon>
        <taxon>Trypanosomatidae</taxon>
        <taxon>Trypanosoma</taxon>
        <taxon>Duttonella</taxon>
    </lineage>
</organism>
<keyword evidence="2" id="KW-1185">Reference proteome</keyword>
<sequence>MRGVVLLLFPVCGFLFGWLVALFPLASPCFCAAFARPMRRSFSKRTRSSPRTFVASRSFSSLLATRVCWPHSLCCVCVCLQGPTLSASCACLALRCRLVCLFPVPVRANFPRCPLCCLCLSCFWVLAAWLTFWCPCPQRGLLFFPPLFSALLLRRVAERWPSGPSCAPRLP</sequence>
<dbReference type="AlphaFoldDB" id="F9WT98"/>
<protein>
    <submittedName>
        <fullName evidence="1">Uncharacterized protein</fullName>
    </submittedName>
</protein>
<name>F9WT98_TRYVY</name>
<evidence type="ECO:0000313" key="2">
    <source>
        <dbReference type="Proteomes" id="UP000009027"/>
    </source>
</evidence>
<accession>F9WT98</accession>
<evidence type="ECO:0000313" key="1">
    <source>
        <dbReference type="EMBL" id="CCD20791.1"/>
    </source>
</evidence>
<proteinExistence type="predicted"/>
<dbReference type="VEuPathDB" id="TriTrypDB:TvY486_0036620"/>